<dbReference type="Gene3D" id="3.40.960.10">
    <property type="entry name" value="VSR Endonuclease"/>
    <property type="match status" value="1"/>
</dbReference>
<gene>
    <name evidence="2" type="ORF">UFOVP1028_15</name>
    <name evidence="3" type="ORF">UFOVP1187_4</name>
    <name evidence="4" type="ORF">UFOVP1235_21</name>
    <name evidence="5" type="ORF">UFOVP1488_4</name>
    <name evidence="1" type="ORF">UFOVP960_26</name>
</gene>
<dbReference type="EMBL" id="LR797191">
    <property type="protein sequence ID" value="CAB4192258.1"/>
    <property type="molecule type" value="Genomic_DNA"/>
</dbReference>
<keyword evidence="1" id="KW-0540">Nuclease</keyword>
<proteinExistence type="predicted"/>
<protein>
    <submittedName>
        <fullName evidence="1">Restriction_endonuclease_like domain containing protein</fullName>
    </submittedName>
</protein>
<name>A0A6J5PQE0_9CAUD</name>
<dbReference type="EMBL" id="LR796913">
    <property type="protein sequence ID" value="CAB4174109.1"/>
    <property type="molecule type" value="Genomic_DNA"/>
</dbReference>
<evidence type="ECO:0000313" key="2">
    <source>
        <dbReference type="EMBL" id="CAB4178898.1"/>
    </source>
</evidence>
<keyword evidence="1" id="KW-0378">Hydrolase</keyword>
<organism evidence="1">
    <name type="scientific">uncultured Caudovirales phage</name>
    <dbReference type="NCBI Taxonomy" id="2100421"/>
    <lineage>
        <taxon>Viruses</taxon>
        <taxon>Duplodnaviria</taxon>
        <taxon>Heunggongvirae</taxon>
        <taxon>Uroviricota</taxon>
        <taxon>Caudoviricetes</taxon>
        <taxon>Peduoviridae</taxon>
        <taxon>Maltschvirus</taxon>
        <taxon>Maltschvirus maltsch</taxon>
    </lineage>
</organism>
<dbReference type="EMBL" id="LR797134">
    <property type="protein sequence ID" value="CAB4189399.1"/>
    <property type="molecule type" value="Genomic_DNA"/>
</dbReference>
<evidence type="ECO:0000313" key="1">
    <source>
        <dbReference type="EMBL" id="CAB4174109.1"/>
    </source>
</evidence>
<dbReference type="EMBL" id="LR797432">
    <property type="protein sequence ID" value="CAB4215770.1"/>
    <property type="molecule type" value="Genomic_DNA"/>
</dbReference>
<evidence type="ECO:0000313" key="4">
    <source>
        <dbReference type="EMBL" id="CAB4192258.1"/>
    </source>
</evidence>
<evidence type="ECO:0000313" key="3">
    <source>
        <dbReference type="EMBL" id="CAB4189399.1"/>
    </source>
</evidence>
<dbReference type="GO" id="GO:0004519">
    <property type="term" value="F:endonuclease activity"/>
    <property type="evidence" value="ECO:0007669"/>
    <property type="project" value="UniProtKB-KW"/>
</dbReference>
<evidence type="ECO:0000313" key="5">
    <source>
        <dbReference type="EMBL" id="CAB4215770.1"/>
    </source>
</evidence>
<dbReference type="EMBL" id="LR796973">
    <property type="protein sequence ID" value="CAB4178898.1"/>
    <property type="molecule type" value="Genomic_DNA"/>
</dbReference>
<sequence length="101" mass="10807">MSAAEETLAFQLRAVGIVFVREVVFAPPRKWRADFLIGDGALLVEVDGGTWTSGRHVTGSGYAADIEKANEAILLGFRVLRVTPAMVDSGHALALIERALA</sequence>
<keyword evidence="1" id="KW-0255">Endonuclease</keyword>
<reference evidence="1" key="1">
    <citation type="submission" date="2020-05" db="EMBL/GenBank/DDBJ databases">
        <authorList>
            <person name="Chiriac C."/>
            <person name="Salcher M."/>
            <person name="Ghai R."/>
            <person name="Kavagutti S V."/>
        </authorList>
    </citation>
    <scope>NUCLEOTIDE SEQUENCE</scope>
</reference>
<accession>A0A6J5PQE0</accession>